<dbReference type="InterPro" id="IPR004875">
    <property type="entry name" value="DDE_SF_endonuclease_dom"/>
</dbReference>
<organism evidence="3 4">
    <name type="scientific">Calocera cornea HHB12733</name>
    <dbReference type="NCBI Taxonomy" id="1353952"/>
    <lineage>
        <taxon>Eukaryota</taxon>
        <taxon>Fungi</taxon>
        <taxon>Dikarya</taxon>
        <taxon>Basidiomycota</taxon>
        <taxon>Agaricomycotina</taxon>
        <taxon>Dacrymycetes</taxon>
        <taxon>Dacrymycetales</taxon>
        <taxon>Dacrymycetaceae</taxon>
        <taxon>Calocera</taxon>
    </lineage>
</organism>
<name>A0A165CY34_9BASI</name>
<dbReference type="InterPro" id="IPR009057">
    <property type="entry name" value="Homeodomain-like_sf"/>
</dbReference>
<keyword evidence="4" id="KW-1185">Reference proteome</keyword>
<reference evidence="3 4" key="1">
    <citation type="journal article" date="2016" name="Mol. Biol. Evol.">
        <title>Comparative Genomics of Early-Diverging Mushroom-Forming Fungi Provides Insights into the Origins of Lignocellulose Decay Capabilities.</title>
        <authorList>
            <person name="Nagy L.G."/>
            <person name="Riley R."/>
            <person name="Tritt A."/>
            <person name="Adam C."/>
            <person name="Daum C."/>
            <person name="Floudas D."/>
            <person name="Sun H."/>
            <person name="Yadav J.S."/>
            <person name="Pangilinan J."/>
            <person name="Larsson K.H."/>
            <person name="Matsuura K."/>
            <person name="Barry K."/>
            <person name="Labutti K."/>
            <person name="Kuo R."/>
            <person name="Ohm R.A."/>
            <person name="Bhattacharya S.S."/>
            <person name="Shirouzu T."/>
            <person name="Yoshinaga Y."/>
            <person name="Martin F.M."/>
            <person name="Grigoriev I.V."/>
            <person name="Hibbett D.S."/>
        </authorList>
    </citation>
    <scope>NUCLEOTIDE SEQUENCE [LARGE SCALE GENOMIC DNA]</scope>
    <source>
        <strain evidence="3 4">HHB12733</strain>
    </source>
</reference>
<dbReference type="InterPro" id="IPR050863">
    <property type="entry name" value="CenT-Element_Derived"/>
</dbReference>
<dbReference type="OrthoDB" id="2618249at2759"/>
<dbReference type="Pfam" id="PF03221">
    <property type="entry name" value="HTH_Tnp_Tc5"/>
    <property type="match status" value="1"/>
</dbReference>
<evidence type="ECO:0000259" key="2">
    <source>
        <dbReference type="PROSITE" id="PS51253"/>
    </source>
</evidence>
<dbReference type="PANTHER" id="PTHR19303:SF73">
    <property type="entry name" value="PROTEIN PDC2"/>
    <property type="match status" value="1"/>
</dbReference>
<proteinExistence type="predicted"/>
<evidence type="ECO:0000256" key="1">
    <source>
        <dbReference type="ARBA" id="ARBA00023125"/>
    </source>
</evidence>
<dbReference type="Proteomes" id="UP000076842">
    <property type="component" value="Unassembled WGS sequence"/>
</dbReference>
<dbReference type="GO" id="GO:0005634">
    <property type="term" value="C:nucleus"/>
    <property type="evidence" value="ECO:0007669"/>
    <property type="project" value="TreeGrafter"/>
</dbReference>
<evidence type="ECO:0000313" key="4">
    <source>
        <dbReference type="Proteomes" id="UP000076842"/>
    </source>
</evidence>
<keyword evidence="1" id="KW-0238">DNA-binding</keyword>
<dbReference type="Gene3D" id="1.10.10.60">
    <property type="entry name" value="Homeodomain-like"/>
    <property type="match status" value="1"/>
</dbReference>
<dbReference type="SUPFAM" id="SSF46689">
    <property type="entry name" value="Homeodomain-like"/>
    <property type="match status" value="1"/>
</dbReference>
<feature type="domain" description="HTH CENPB-type" evidence="2">
    <location>
        <begin position="1"/>
        <end position="60"/>
    </location>
</feature>
<dbReference type="PROSITE" id="PS51253">
    <property type="entry name" value="HTH_CENPB"/>
    <property type="match status" value="1"/>
</dbReference>
<dbReference type="InterPro" id="IPR006600">
    <property type="entry name" value="HTH_CenpB_DNA-bd_dom"/>
</dbReference>
<evidence type="ECO:0000313" key="3">
    <source>
        <dbReference type="EMBL" id="KZT51654.1"/>
    </source>
</evidence>
<protein>
    <submittedName>
        <fullName evidence="3">DDE-domain-containing protein</fullName>
    </submittedName>
</protein>
<dbReference type="AlphaFoldDB" id="A0A165CY34"/>
<dbReference type="PANTHER" id="PTHR19303">
    <property type="entry name" value="TRANSPOSON"/>
    <property type="match status" value="1"/>
</dbReference>
<dbReference type="STRING" id="1353952.A0A165CY34"/>
<accession>A0A165CY34</accession>
<gene>
    <name evidence="3" type="ORF">CALCODRAFT_532884</name>
</gene>
<dbReference type="InParanoid" id="A0A165CY34"/>
<dbReference type="GO" id="GO:0003677">
    <property type="term" value="F:DNA binding"/>
    <property type="evidence" value="ECO:0007669"/>
    <property type="project" value="UniProtKB-KW"/>
</dbReference>
<sequence length="197" mass="22827">MLAIWVAQSEAEGLAITGEVLCTKWRWFATEADIEPSDWLKLSDGWLTAFKRCHGLKGYHLHGEAASVNQNEVIEARAKLRKLTNEYTLRNIFNMDETGLFGKMPPNRTLATKQLSGRKEEKHRLSYAFTVNADGSEKPDPIVIGRWRRPHCFLGKDARAYGYEYYWNLKSWMKSDIFKEYYPFHVSQALLTPIQVH</sequence>
<dbReference type="EMBL" id="KV424097">
    <property type="protein sequence ID" value="KZT51654.1"/>
    <property type="molecule type" value="Genomic_DNA"/>
</dbReference>
<dbReference type="Pfam" id="PF03184">
    <property type="entry name" value="DDE_1"/>
    <property type="match status" value="1"/>
</dbReference>